<dbReference type="Proteomes" id="UP000215335">
    <property type="component" value="Unassembled WGS sequence"/>
</dbReference>
<evidence type="ECO:0000313" key="2">
    <source>
        <dbReference type="EMBL" id="OXU27899.1"/>
    </source>
</evidence>
<proteinExistence type="predicted"/>
<evidence type="ECO:0000313" key="3">
    <source>
        <dbReference type="Proteomes" id="UP000215335"/>
    </source>
</evidence>
<reference evidence="2 3" key="1">
    <citation type="journal article" date="2017" name="Curr. Biol.">
        <title>The Evolution of Venom by Co-option of Single-Copy Genes.</title>
        <authorList>
            <person name="Martinson E.O."/>
            <person name="Mrinalini"/>
            <person name="Kelkar Y.D."/>
            <person name="Chang C.H."/>
            <person name="Werren J.H."/>
        </authorList>
    </citation>
    <scope>NUCLEOTIDE SEQUENCE [LARGE SCALE GENOMIC DNA]</scope>
    <source>
        <strain evidence="2 3">Alberta</strain>
        <tissue evidence="2">Whole body</tissue>
    </source>
</reference>
<name>A0A232FBT0_9HYME</name>
<accession>A0A232FBT0</accession>
<gene>
    <name evidence="2" type="ORF">TSAR_015551</name>
</gene>
<dbReference type="EMBL" id="NNAY01000518">
    <property type="protein sequence ID" value="OXU27899.1"/>
    <property type="molecule type" value="Genomic_DNA"/>
</dbReference>
<keyword evidence="3" id="KW-1185">Reference proteome</keyword>
<comment type="caution">
    <text evidence="2">The sequence shown here is derived from an EMBL/GenBank/DDBJ whole genome shotgun (WGS) entry which is preliminary data.</text>
</comment>
<feature type="region of interest" description="Disordered" evidence="1">
    <location>
        <begin position="1"/>
        <end position="64"/>
    </location>
</feature>
<evidence type="ECO:0000256" key="1">
    <source>
        <dbReference type="SAM" id="MobiDB-lite"/>
    </source>
</evidence>
<protein>
    <submittedName>
        <fullName evidence="2">Uncharacterized protein</fullName>
    </submittedName>
</protein>
<organism evidence="2 3">
    <name type="scientific">Trichomalopsis sarcophagae</name>
    <dbReference type="NCBI Taxonomy" id="543379"/>
    <lineage>
        <taxon>Eukaryota</taxon>
        <taxon>Metazoa</taxon>
        <taxon>Ecdysozoa</taxon>
        <taxon>Arthropoda</taxon>
        <taxon>Hexapoda</taxon>
        <taxon>Insecta</taxon>
        <taxon>Pterygota</taxon>
        <taxon>Neoptera</taxon>
        <taxon>Endopterygota</taxon>
        <taxon>Hymenoptera</taxon>
        <taxon>Apocrita</taxon>
        <taxon>Proctotrupomorpha</taxon>
        <taxon>Chalcidoidea</taxon>
        <taxon>Pteromalidae</taxon>
        <taxon>Pteromalinae</taxon>
        <taxon>Trichomalopsis</taxon>
    </lineage>
</organism>
<dbReference type="AlphaFoldDB" id="A0A232FBT0"/>
<sequence>MLGTKTPSRLSLHVNIPHWNEDEPNREQRRRAKAESRRGRRNQERANANAGERPNAITHINEQA</sequence>
<feature type="compositionally biased region" description="Basic and acidic residues" evidence="1">
    <location>
        <begin position="19"/>
        <end position="44"/>
    </location>
</feature>